<evidence type="ECO:0000313" key="3">
    <source>
        <dbReference type="EMBL" id="EEI92148.1"/>
    </source>
</evidence>
<organism evidence="3 4">
    <name type="scientific">Sphingobacterium spiritivorum ATCC 33300</name>
    <dbReference type="NCBI Taxonomy" id="525372"/>
    <lineage>
        <taxon>Bacteria</taxon>
        <taxon>Pseudomonadati</taxon>
        <taxon>Bacteroidota</taxon>
        <taxon>Sphingobacteriia</taxon>
        <taxon>Sphingobacteriales</taxon>
        <taxon>Sphingobacteriaceae</taxon>
        <taxon>Sphingobacterium</taxon>
    </lineage>
</organism>
<evidence type="ECO:0000313" key="4">
    <source>
        <dbReference type="Proteomes" id="UP000006241"/>
    </source>
</evidence>
<dbReference type="EMBL" id="ACHB01000052">
    <property type="protein sequence ID" value="EEI92148.1"/>
    <property type="molecule type" value="Genomic_DNA"/>
</dbReference>
<feature type="chain" id="PRO_5002912146" evidence="1">
    <location>
        <begin position="18"/>
        <end position="160"/>
    </location>
</feature>
<dbReference type="Proteomes" id="UP000006241">
    <property type="component" value="Unassembled WGS sequence"/>
</dbReference>
<comment type="caution">
    <text evidence="3">The sequence shown here is derived from an EMBL/GenBank/DDBJ whole genome shotgun (WGS) entry which is preliminary data.</text>
</comment>
<protein>
    <submittedName>
        <fullName evidence="3">Redoxin family protein</fullName>
    </submittedName>
</protein>
<dbReference type="Gene3D" id="3.40.30.10">
    <property type="entry name" value="Glutaredoxin"/>
    <property type="match status" value="1"/>
</dbReference>
<reference evidence="3 4" key="1">
    <citation type="submission" date="2009-01" db="EMBL/GenBank/DDBJ databases">
        <authorList>
            <person name="Qin X."/>
            <person name="Bachman B."/>
            <person name="Battles P."/>
            <person name="Bell A."/>
            <person name="Bess C."/>
            <person name="Bickham C."/>
            <person name="Chaboub L."/>
            <person name="Chen D."/>
            <person name="Coyle M."/>
            <person name="Deiros D.R."/>
            <person name="Dinh H."/>
            <person name="Forbes L."/>
            <person name="Fowler G."/>
            <person name="Francisco L."/>
            <person name="Fu Q."/>
            <person name="Gubbala S."/>
            <person name="Hale W."/>
            <person name="Han Y."/>
            <person name="Hemphill L."/>
            <person name="Highlander S.K."/>
            <person name="Hirani K."/>
            <person name="Hogues M."/>
            <person name="Jackson L."/>
            <person name="Jakkamsetti A."/>
            <person name="Javaid M."/>
            <person name="Jiang H."/>
            <person name="Korchina V."/>
            <person name="Kovar C."/>
            <person name="Lara F."/>
            <person name="Lee S."/>
            <person name="Mata R."/>
            <person name="Mathew T."/>
            <person name="Moen C."/>
            <person name="Morales K."/>
            <person name="Munidasa M."/>
            <person name="Nazareth L."/>
            <person name="Ngo R."/>
            <person name="Nguyen L."/>
            <person name="Okwuonu G."/>
            <person name="Ongeri F."/>
            <person name="Patil S."/>
            <person name="Petrosino J."/>
            <person name="Pham C."/>
            <person name="Pham P."/>
            <person name="Pu L.-L."/>
            <person name="Puazo M."/>
            <person name="Raj R."/>
            <person name="Reid J."/>
            <person name="Rouhana J."/>
            <person name="Saada N."/>
            <person name="Shang Y."/>
            <person name="Simmons D."/>
            <person name="Thornton R."/>
            <person name="Warren J."/>
            <person name="Weissenberger G."/>
            <person name="Zhang J."/>
            <person name="Zhang L."/>
            <person name="Zhou C."/>
            <person name="Zhu D."/>
            <person name="Muzny D."/>
            <person name="Worley K."/>
            <person name="Gibbs R."/>
        </authorList>
    </citation>
    <scope>NUCLEOTIDE SEQUENCE [LARGE SCALE GENOMIC DNA]</scope>
    <source>
        <strain evidence="3 4">ATCC 33300</strain>
    </source>
</reference>
<dbReference type="SUPFAM" id="SSF52833">
    <property type="entry name" value="Thioredoxin-like"/>
    <property type="match status" value="1"/>
</dbReference>
<evidence type="ECO:0000256" key="1">
    <source>
        <dbReference type="SAM" id="SignalP"/>
    </source>
</evidence>
<proteinExistence type="predicted"/>
<dbReference type="InterPro" id="IPR036249">
    <property type="entry name" value="Thioredoxin-like_sf"/>
</dbReference>
<sequence>MKKLIVILLSVYFTSHAAAQKAPVTIPDFTFYLLQNNQPFKQDKLPSSGYIIFNYYDPGCGHCQKMAAGIAKNIDKFSKSQIYFVTINDKPYVDGFIDMYIPALKNRKNVVFLHDKDIEFIPKFNPTQYPSVYLYDAKTKKLIRHFDGEEDARKLVTYLK</sequence>
<dbReference type="AlphaFoldDB" id="C2FY95"/>
<keyword evidence="1" id="KW-0732">Signal</keyword>
<feature type="signal peptide" evidence="1">
    <location>
        <begin position="1"/>
        <end position="17"/>
    </location>
</feature>
<dbReference type="HOGENOM" id="CLU_131488_0_0_10"/>
<dbReference type="Pfam" id="PF00085">
    <property type="entry name" value="Thioredoxin"/>
    <property type="match status" value="1"/>
</dbReference>
<name>C2FY95_SPHSI</name>
<dbReference type="RefSeq" id="WP_003010656.1">
    <property type="nucleotide sequence ID" value="NZ_GG668633.1"/>
</dbReference>
<feature type="domain" description="Thioredoxin" evidence="2">
    <location>
        <begin position="36"/>
        <end position="89"/>
    </location>
</feature>
<accession>C2FY95</accession>
<dbReference type="InterPro" id="IPR013766">
    <property type="entry name" value="Thioredoxin_domain"/>
</dbReference>
<evidence type="ECO:0000259" key="2">
    <source>
        <dbReference type="Pfam" id="PF00085"/>
    </source>
</evidence>
<gene>
    <name evidence="3" type="ORF">HMPREF0765_2301</name>
</gene>